<evidence type="ECO:0000256" key="6">
    <source>
        <dbReference type="ARBA" id="ARBA00022741"/>
    </source>
</evidence>
<keyword evidence="18" id="KW-1185">Reference proteome</keyword>
<feature type="region of interest" description="Disordered" evidence="15">
    <location>
        <begin position="745"/>
        <end position="767"/>
    </location>
</feature>
<comment type="caution">
    <text evidence="17">The sequence shown here is derived from an EMBL/GenBank/DDBJ whole genome shotgun (WGS) entry which is preliminary data.</text>
</comment>
<feature type="region of interest" description="Disordered" evidence="15">
    <location>
        <begin position="391"/>
        <end position="411"/>
    </location>
</feature>
<evidence type="ECO:0000256" key="7">
    <source>
        <dbReference type="ARBA" id="ARBA00022777"/>
    </source>
</evidence>
<proteinExistence type="predicted"/>
<organism evidence="17 18">
    <name type="scientific">Chytriomyces confervae</name>
    <dbReference type="NCBI Taxonomy" id="246404"/>
    <lineage>
        <taxon>Eukaryota</taxon>
        <taxon>Fungi</taxon>
        <taxon>Fungi incertae sedis</taxon>
        <taxon>Chytridiomycota</taxon>
        <taxon>Chytridiomycota incertae sedis</taxon>
        <taxon>Chytridiomycetes</taxon>
        <taxon>Chytridiales</taxon>
        <taxon>Chytriomycetaceae</taxon>
        <taxon>Chytriomyces</taxon>
    </lineage>
</organism>
<keyword evidence="9 14" id="KW-0067">ATP-binding</keyword>
<evidence type="ECO:0000256" key="13">
    <source>
        <dbReference type="ARBA" id="ARBA00048679"/>
    </source>
</evidence>
<evidence type="ECO:0000256" key="12">
    <source>
        <dbReference type="ARBA" id="ARBA00047899"/>
    </source>
</evidence>
<sequence length="1198" mass="130875">MSTFEADIWTPGLQSTKAKQSKDTEREWDAGTGPGTAAGSNGATSGVRMGRKSSVSSTASSDEGHGHSVSATLRNSIAGINMKRLGSNRSNKSGKSGPASKDASILYRIFHPGGSSAEPVFGRSRRTYNSGSESEFDSDDSEASVDSNASNLSIGNSNSNMGLSLNPVSRSPMASNQSQGQNKNALRSSVPRISSTKEITSLFDPRAKSKKAPAAVDSESESEAEVDVRKASRPSIFKELLMHKPYSSTTAPANANQQPKKVISNAPPSAAGSMRALSRSASDDSGDNTSDTDHHSVSSHSSNIFKSIMNGKRKPSVSASAKSASVGLGAKPAAKPVPSKETSTGAAAVKPPSSNSSNTITTTLSASPEAAPGVLASVALPATNANFLSPGVGGGDGKRSNSSGSHTSLDRVGSDLSINEKYGVSGYDKIIGRGASAVVRLCSPINSDKKYAIKEFRSRRKDEKQKDYVKKLIAEFCISSTLDHENIIKTVDLIQDDRKKWCVVMEYAEGGDLYAKIHTGLLTDPDVIDCFFKQLLSGVSYLHSMGVAHRDLKPENLLLDAACRIIKITDFGVSEVFRAPFESHTKKGHGMCGSGPYIAPEEFTQKEYDSELVDVWACGIIYYVMLYNSIPWKSASPSDSRYKHYQEHRGNFWPIDRLAQAKRRLMYRLLDPDPTQRVPMKEENLKLRLVLRKVADRRVPLSHLNHDFIEGAALNLHQRKEGSSLNASSALLPAPEELIIRWQKKAMSPKERGDKKEKRTSSKTAEITKLEGSNTPVTVGSQGGMFLFTYIDSDDFVDEEDLHRHLTTAKTEDVTEMAKRVLTLTKPLLLPITPHEPQSESLPNGITGNPVHLYKPLRDLNFSVMHLMAYLFSEVGSDSDHLTMKSYEKRLCTIKCYDSGLVTMTPGFNSETSVYQFQINEDVYQYRIELISKDLNPEDEENEWKIYSEYYNRRVSSKQAMLPTTFQRPPSEPGLRLIIMGEISSVQNFFGETIYIHYLVDLAEGWSVEGGQLPLLSAYTQCSSGSFNKELHAWEAIFSFPLEAELISLKGCKPTIPNGPAFISRSAPWTVGTGIQSLGCYDLSVPTWKPVTSPYAQMKSLLVGGSAELDDITYDAVPFGHTGPKLNKYGFQTETSGSIRVKLNLTHQQGKQGTAVDSDAIKELDPTQFVKNNAYSIAEAISRAKERLQAIRATKKTQ</sequence>
<dbReference type="GO" id="GO:0005929">
    <property type="term" value="C:cilium"/>
    <property type="evidence" value="ECO:0007669"/>
    <property type="project" value="UniProtKB-ARBA"/>
</dbReference>
<evidence type="ECO:0000256" key="3">
    <source>
        <dbReference type="ARBA" id="ARBA00022490"/>
    </source>
</evidence>
<feature type="compositionally biased region" description="Polar residues" evidence="15">
    <location>
        <begin position="167"/>
        <end position="199"/>
    </location>
</feature>
<feature type="region of interest" description="Disordered" evidence="15">
    <location>
        <begin position="114"/>
        <end position="232"/>
    </location>
</feature>
<keyword evidence="6 14" id="KW-0547">Nucleotide-binding</keyword>
<dbReference type="EC" id="2.7.11.1" evidence="2"/>
<dbReference type="STRING" id="246404.A0A507FPQ0"/>
<dbReference type="InterPro" id="IPR011009">
    <property type="entry name" value="Kinase-like_dom_sf"/>
</dbReference>
<keyword evidence="10" id="KW-0206">Cytoskeleton</keyword>
<keyword evidence="8" id="KW-0970">Cilium biogenesis/degradation</keyword>
<evidence type="ECO:0000256" key="4">
    <source>
        <dbReference type="ARBA" id="ARBA00022527"/>
    </source>
</evidence>
<feature type="compositionally biased region" description="Low complexity" evidence="15">
    <location>
        <begin position="316"/>
        <end position="331"/>
    </location>
</feature>
<dbReference type="GO" id="GO:0005829">
    <property type="term" value="C:cytosol"/>
    <property type="evidence" value="ECO:0007669"/>
    <property type="project" value="TreeGrafter"/>
</dbReference>
<keyword evidence="11" id="KW-0966">Cell projection</keyword>
<dbReference type="PROSITE" id="PS00107">
    <property type="entry name" value="PROTEIN_KINASE_ATP"/>
    <property type="match status" value="1"/>
</dbReference>
<dbReference type="PANTHER" id="PTHR24343">
    <property type="entry name" value="SERINE/THREONINE KINASE"/>
    <property type="match status" value="1"/>
</dbReference>
<protein>
    <recommendedName>
        <fullName evidence="2">non-specific serine/threonine protein kinase</fullName>
        <ecNumber evidence="2">2.7.11.1</ecNumber>
    </recommendedName>
</protein>
<dbReference type="InterPro" id="IPR010796">
    <property type="entry name" value="C2_B9-type_dom"/>
</dbReference>
<feature type="compositionally biased region" description="Low complexity" evidence="15">
    <location>
        <begin position="35"/>
        <end position="46"/>
    </location>
</feature>
<evidence type="ECO:0000256" key="8">
    <source>
        <dbReference type="ARBA" id="ARBA00022794"/>
    </source>
</evidence>
<dbReference type="CDD" id="cd13994">
    <property type="entry name" value="STKc_HAL4_like"/>
    <property type="match status" value="1"/>
</dbReference>
<keyword evidence="4" id="KW-0723">Serine/threonine-protein kinase</keyword>
<keyword evidence="7" id="KW-0418">Kinase</keyword>
<gene>
    <name evidence="17" type="ORF">CcCBS67573_g00462</name>
</gene>
<dbReference type="GO" id="GO:0005524">
    <property type="term" value="F:ATP binding"/>
    <property type="evidence" value="ECO:0007669"/>
    <property type="project" value="UniProtKB-UniRule"/>
</dbReference>
<feature type="compositionally biased region" description="Low complexity" evidence="15">
    <location>
        <begin position="353"/>
        <end position="363"/>
    </location>
</feature>
<dbReference type="PROSITE" id="PS50011">
    <property type="entry name" value="PROTEIN_KINASE_DOM"/>
    <property type="match status" value="1"/>
</dbReference>
<dbReference type="Pfam" id="PF00069">
    <property type="entry name" value="Pkinase"/>
    <property type="match status" value="1"/>
</dbReference>
<feature type="region of interest" description="Disordered" evidence="15">
    <location>
        <begin position="1"/>
        <end position="75"/>
    </location>
</feature>
<feature type="compositionally biased region" description="Basic and acidic residues" evidence="15">
    <location>
        <begin position="20"/>
        <end position="29"/>
    </location>
</feature>
<dbReference type="GO" id="GO:0030030">
    <property type="term" value="P:cell projection organization"/>
    <property type="evidence" value="ECO:0007669"/>
    <property type="project" value="UniProtKB-KW"/>
</dbReference>
<accession>A0A507FPQ0</accession>
<evidence type="ECO:0000259" key="16">
    <source>
        <dbReference type="PROSITE" id="PS50011"/>
    </source>
</evidence>
<dbReference type="SUPFAM" id="SSF56112">
    <property type="entry name" value="Protein kinase-like (PK-like)"/>
    <property type="match status" value="1"/>
</dbReference>
<comment type="subcellular location">
    <subcellularLocation>
        <location evidence="1">Cytoplasm</location>
        <location evidence="1">Cytoskeleton</location>
        <location evidence="1">Cilium basal body</location>
    </subcellularLocation>
</comment>
<keyword evidence="5" id="KW-0808">Transferase</keyword>
<evidence type="ECO:0000256" key="14">
    <source>
        <dbReference type="PROSITE-ProRule" id="PRU10141"/>
    </source>
</evidence>
<evidence type="ECO:0000256" key="15">
    <source>
        <dbReference type="SAM" id="MobiDB-lite"/>
    </source>
</evidence>
<dbReference type="EMBL" id="QEAP01000006">
    <property type="protein sequence ID" value="TPX78252.1"/>
    <property type="molecule type" value="Genomic_DNA"/>
</dbReference>
<dbReference type="Gene3D" id="1.10.510.10">
    <property type="entry name" value="Transferase(Phosphotransferase) domain 1"/>
    <property type="match status" value="1"/>
</dbReference>
<evidence type="ECO:0000256" key="9">
    <source>
        <dbReference type="ARBA" id="ARBA00022840"/>
    </source>
</evidence>
<evidence type="ECO:0000256" key="10">
    <source>
        <dbReference type="ARBA" id="ARBA00023212"/>
    </source>
</evidence>
<dbReference type="Proteomes" id="UP000320333">
    <property type="component" value="Unassembled WGS sequence"/>
</dbReference>
<feature type="compositionally biased region" description="Acidic residues" evidence="15">
    <location>
        <begin position="134"/>
        <end position="143"/>
    </location>
</feature>
<evidence type="ECO:0000313" key="18">
    <source>
        <dbReference type="Proteomes" id="UP000320333"/>
    </source>
</evidence>
<dbReference type="PROSITE" id="PS00108">
    <property type="entry name" value="PROTEIN_KINASE_ST"/>
    <property type="match status" value="1"/>
</dbReference>
<feature type="compositionally biased region" description="Basic and acidic residues" evidence="15">
    <location>
        <begin position="748"/>
        <end position="760"/>
    </location>
</feature>
<evidence type="ECO:0000256" key="11">
    <source>
        <dbReference type="ARBA" id="ARBA00023273"/>
    </source>
</evidence>
<feature type="binding site" evidence="14">
    <location>
        <position position="454"/>
    </location>
    <ligand>
        <name>ATP</name>
        <dbReference type="ChEBI" id="CHEBI:30616"/>
    </ligand>
</feature>
<evidence type="ECO:0000256" key="2">
    <source>
        <dbReference type="ARBA" id="ARBA00012513"/>
    </source>
</evidence>
<dbReference type="OrthoDB" id="10263520at2759"/>
<dbReference type="AlphaFoldDB" id="A0A507FPQ0"/>
<comment type="catalytic activity">
    <reaction evidence="13">
        <text>L-seryl-[protein] + ATP = O-phospho-L-seryl-[protein] + ADP + H(+)</text>
        <dbReference type="Rhea" id="RHEA:17989"/>
        <dbReference type="Rhea" id="RHEA-COMP:9863"/>
        <dbReference type="Rhea" id="RHEA-COMP:11604"/>
        <dbReference type="ChEBI" id="CHEBI:15378"/>
        <dbReference type="ChEBI" id="CHEBI:29999"/>
        <dbReference type="ChEBI" id="CHEBI:30616"/>
        <dbReference type="ChEBI" id="CHEBI:83421"/>
        <dbReference type="ChEBI" id="CHEBI:456216"/>
        <dbReference type="EC" id="2.7.11.1"/>
    </reaction>
</comment>
<feature type="domain" description="Protein kinase" evidence="16">
    <location>
        <begin position="425"/>
        <end position="709"/>
    </location>
</feature>
<feature type="compositionally biased region" description="Low complexity" evidence="15">
    <location>
        <begin position="144"/>
        <end position="166"/>
    </location>
</feature>
<dbReference type="InterPro" id="IPR000719">
    <property type="entry name" value="Prot_kinase_dom"/>
</dbReference>
<dbReference type="PANTHER" id="PTHR24343:SF558">
    <property type="entry name" value="PROTEIN KINASE DOMAIN-CONTAINING PROTEIN"/>
    <property type="match status" value="1"/>
</dbReference>
<name>A0A507FPQ0_9FUNG</name>
<dbReference type="InterPro" id="IPR017441">
    <property type="entry name" value="Protein_kinase_ATP_BS"/>
</dbReference>
<reference evidence="17 18" key="1">
    <citation type="journal article" date="2019" name="Sci. Rep.">
        <title>Comparative genomics of chytrid fungi reveal insights into the obligate biotrophic and pathogenic lifestyle of Synchytrium endobioticum.</title>
        <authorList>
            <person name="van de Vossenberg B.T.L.H."/>
            <person name="Warris S."/>
            <person name="Nguyen H.D.T."/>
            <person name="van Gent-Pelzer M.P.E."/>
            <person name="Joly D.L."/>
            <person name="van de Geest H.C."/>
            <person name="Bonants P.J.M."/>
            <person name="Smith D.S."/>
            <person name="Levesque C.A."/>
            <person name="van der Lee T.A.J."/>
        </authorList>
    </citation>
    <scope>NUCLEOTIDE SEQUENCE [LARGE SCALE GENOMIC DNA]</scope>
    <source>
        <strain evidence="17 18">CBS 675.73</strain>
    </source>
</reference>
<feature type="compositionally biased region" description="Polar residues" evidence="15">
    <location>
        <begin position="248"/>
        <end position="259"/>
    </location>
</feature>
<dbReference type="GO" id="GO:0004674">
    <property type="term" value="F:protein serine/threonine kinase activity"/>
    <property type="evidence" value="ECO:0007669"/>
    <property type="project" value="UniProtKB-KW"/>
</dbReference>
<evidence type="ECO:0000256" key="1">
    <source>
        <dbReference type="ARBA" id="ARBA00004120"/>
    </source>
</evidence>
<dbReference type="SMART" id="SM00220">
    <property type="entry name" value="S_TKc"/>
    <property type="match status" value="1"/>
</dbReference>
<evidence type="ECO:0000313" key="17">
    <source>
        <dbReference type="EMBL" id="TPX78252.1"/>
    </source>
</evidence>
<dbReference type="Pfam" id="PF07162">
    <property type="entry name" value="B9-C2"/>
    <property type="match status" value="1"/>
</dbReference>
<dbReference type="InterPro" id="IPR008271">
    <property type="entry name" value="Ser/Thr_kinase_AS"/>
</dbReference>
<keyword evidence="3" id="KW-0963">Cytoplasm</keyword>
<evidence type="ECO:0000256" key="5">
    <source>
        <dbReference type="ARBA" id="ARBA00022679"/>
    </source>
</evidence>
<feature type="region of interest" description="Disordered" evidence="15">
    <location>
        <begin position="248"/>
        <end position="363"/>
    </location>
</feature>
<comment type="catalytic activity">
    <reaction evidence="12">
        <text>L-threonyl-[protein] + ATP = O-phospho-L-threonyl-[protein] + ADP + H(+)</text>
        <dbReference type="Rhea" id="RHEA:46608"/>
        <dbReference type="Rhea" id="RHEA-COMP:11060"/>
        <dbReference type="Rhea" id="RHEA-COMP:11605"/>
        <dbReference type="ChEBI" id="CHEBI:15378"/>
        <dbReference type="ChEBI" id="CHEBI:30013"/>
        <dbReference type="ChEBI" id="CHEBI:30616"/>
        <dbReference type="ChEBI" id="CHEBI:61977"/>
        <dbReference type="ChEBI" id="CHEBI:456216"/>
        <dbReference type="EC" id="2.7.11.1"/>
    </reaction>
</comment>